<protein>
    <submittedName>
        <fullName evidence="2">Uncharacterized protein</fullName>
    </submittedName>
</protein>
<gene>
    <name evidence="2" type="ORF">SAMN05216269_11549</name>
</gene>
<accession>A0A1M7PAY6</accession>
<dbReference type="RefSeq" id="WP_073210847.1">
    <property type="nucleotide sequence ID" value="NZ_FRCL01000015.1"/>
</dbReference>
<reference evidence="3" key="1">
    <citation type="submission" date="2016-11" db="EMBL/GenBank/DDBJ databases">
        <authorList>
            <person name="Varghese N."/>
            <person name="Submissions S."/>
        </authorList>
    </citation>
    <scope>NUCLEOTIDE SEQUENCE [LARGE SCALE GENOMIC DNA]</scope>
    <source>
        <strain evidence="3">CGMCC 1.2749</strain>
    </source>
</reference>
<evidence type="ECO:0000256" key="1">
    <source>
        <dbReference type="SAM" id="Phobius"/>
    </source>
</evidence>
<evidence type="ECO:0000313" key="3">
    <source>
        <dbReference type="Proteomes" id="UP000184092"/>
    </source>
</evidence>
<organism evidence="2 3">
    <name type="scientific">Flavobacterium xinjiangense</name>
    <dbReference type="NCBI Taxonomy" id="178356"/>
    <lineage>
        <taxon>Bacteria</taxon>
        <taxon>Pseudomonadati</taxon>
        <taxon>Bacteroidota</taxon>
        <taxon>Flavobacteriia</taxon>
        <taxon>Flavobacteriales</taxon>
        <taxon>Flavobacteriaceae</taxon>
        <taxon>Flavobacterium</taxon>
    </lineage>
</organism>
<feature type="transmembrane region" description="Helical" evidence="1">
    <location>
        <begin position="54"/>
        <end position="74"/>
    </location>
</feature>
<keyword evidence="1" id="KW-0472">Membrane</keyword>
<name>A0A1M7PAY6_9FLAO</name>
<dbReference type="OrthoDB" id="670725at2"/>
<proteinExistence type="predicted"/>
<dbReference type="EMBL" id="FRCL01000015">
    <property type="protein sequence ID" value="SHN13972.1"/>
    <property type="molecule type" value="Genomic_DNA"/>
</dbReference>
<dbReference type="AlphaFoldDB" id="A0A1M7PAY6"/>
<keyword evidence="1" id="KW-1133">Transmembrane helix</keyword>
<evidence type="ECO:0000313" key="2">
    <source>
        <dbReference type="EMBL" id="SHN13972.1"/>
    </source>
</evidence>
<keyword evidence="1" id="KW-0812">Transmembrane</keyword>
<dbReference type="STRING" id="178356.SAMN05216269_11549"/>
<dbReference type="Proteomes" id="UP000184092">
    <property type="component" value="Unassembled WGS sequence"/>
</dbReference>
<keyword evidence="3" id="KW-1185">Reference proteome</keyword>
<sequence length="165" mass="19287">MLFSFKRNNKKAPDKADYFQGNLLRQFEEANLRVQHKCAHWMERKTAHLSRKSWILILICFTVLTSGYSIYLMIGSFSDTAINVEPITTIAKTTNGRQFSAEKDKINVSISTAEFEKIVRFRRYMERLGHSATGKKVQDSIMRYHHGLLDSLTIVEKYYHSQFKK</sequence>